<dbReference type="Pfam" id="PF06760">
    <property type="entry name" value="DUF1221"/>
    <property type="match status" value="1"/>
</dbReference>
<evidence type="ECO:0000259" key="2">
    <source>
        <dbReference type="PROSITE" id="PS50011"/>
    </source>
</evidence>
<dbReference type="SUPFAM" id="SSF56112">
    <property type="entry name" value="Protein kinase-like (PK-like)"/>
    <property type="match status" value="1"/>
</dbReference>
<name>A0AAW2YIX4_9LAMI</name>
<dbReference type="GO" id="GO:0005524">
    <property type="term" value="F:ATP binding"/>
    <property type="evidence" value="ECO:0007669"/>
    <property type="project" value="InterPro"/>
</dbReference>
<dbReference type="PROSITE" id="PS50011">
    <property type="entry name" value="PROTEIN_KINASE_DOM"/>
    <property type="match status" value="1"/>
</dbReference>
<dbReference type="FunFam" id="1.10.510.10:FF:000778">
    <property type="entry name" value="Kinase family protein"/>
    <property type="match status" value="1"/>
</dbReference>
<reference evidence="3" key="1">
    <citation type="submission" date="2020-06" db="EMBL/GenBank/DDBJ databases">
        <authorList>
            <person name="Li T."/>
            <person name="Hu X."/>
            <person name="Zhang T."/>
            <person name="Song X."/>
            <person name="Zhang H."/>
            <person name="Dai N."/>
            <person name="Sheng W."/>
            <person name="Hou X."/>
            <person name="Wei L."/>
        </authorList>
    </citation>
    <scope>NUCLEOTIDE SEQUENCE</scope>
    <source>
        <strain evidence="3">KEN1</strain>
        <tissue evidence="3">Leaf</tissue>
    </source>
</reference>
<feature type="compositionally biased region" description="Polar residues" evidence="1">
    <location>
        <begin position="574"/>
        <end position="586"/>
    </location>
</feature>
<dbReference type="Gene3D" id="1.10.510.10">
    <property type="entry name" value="Transferase(Phosphotransferase) domain 1"/>
    <property type="match status" value="1"/>
</dbReference>
<keyword evidence="3" id="KW-0418">Kinase</keyword>
<dbReference type="GO" id="GO:0007165">
    <property type="term" value="P:signal transduction"/>
    <property type="evidence" value="ECO:0007669"/>
    <property type="project" value="TreeGrafter"/>
</dbReference>
<keyword evidence="3" id="KW-0808">Transferase</keyword>
<dbReference type="InterPro" id="IPR011009">
    <property type="entry name" value="Kinase-like_dom_sf"/>
</dbReference>
<protein>
    <submittedName>
        <fullName evidence="3">Light-sensor Protein kinase</fullName>
    </submittedName>
</protein>
<evidence type="ECO:0000313" key="3">
    <source>
        <dbReference type="EMBL" id="KAL0464887.1"/>
    </source>
</evidence>
<feature type="region of interest" description="Disordered" evidence="1">
    <location>
        <begin position="574"/>
        <end position="679"/>
    </location>
</feature>
<dbReference type="Pfam" id="PF07714">
    <property type="entry name" value="PK_Tyr_Ser-Thr"/>
    <property type="match status" value="1"/>
</dbReference>
<accession>A0AAW2YIX4</accession>
<evidence type="ECO:0000256" key="1">
    <source>
        <dbReference type="SAM" id="MobiDB-lite"/>
    </source>
</evidence>
<dbReference type="InterPro" id="IPR050167">
    <property type="entry name" value="Ser_Thr_protein_kinase"/>
</dbReference>
<organism evidence="3">
    <name type="scientific">Sesamum latifolium</name>
    <dbReference type="NCBI Taxonomy" id="2727402"/>
    <lineage>
        <taxon>Eukaryota</taxon>
        <taxon>Viridiplantae</taxon>
        <taxon>Streptophyta</taxon>
        <taxon>Embryophyta</taxon>
        <taxon>Tracheophyta</taxon>
        <taxon>Spermatophyta</taxon>
        <taxon>Magnoliopsida</taxon>
        <taxon>eudicotyledons</taxon>
        <taxon>Gunneridae</taxon>
        <taxon>Pentapetalae</taxon>
        <taxon>asterids</taxon>
        <taxon>lamiids</taxon>
        <taxon>Lamiales</taxon>
        <taxon>Pedaliaceae</taxon>
        <taxon>Sesamum</taxon>
    </lineage>
</organism>
<dbReference type="PANTHER" id="PTHR23257:SF969">
    <property type="entry name" value="INTEGRIN-LINKED PROTEIN KINASE"/>
    <property type="match status" value="1"/>
</dbReference>
<sequence length="679" mass="78413">MEQFRQIGEVVGSLKALMVFQNNILNQRQCCLLVDILTSGYKTIAQQMKHNLRFEERNTKWKIIEHPLKELLRVFKEGETYIKQCLETKDWWAKAIALYQNADCVEFHIHNLLTFFPIVIEAIEMAAQISDYDQEEMQKKKFVYSIKYQKDMKDPRIFQWIFGEQYLVSQDFCNRLDSVWEEDRWFLLKKIKDKKSSGCLTSKRDRRLADVLLKYFNCSDTLMDDILLPSTTLVNSKDYQVRRRLGNGSQYKEIQWLGESFALRHFYGDVKTLVPDISKEVALSHPNILHILCAFTDEEKKECHLVMELMNRDLSSYIKEISGPRKRIPFTLPVAVDLMLQIARGMEYLHSKKIYHGELNPSNILIKARNISPDGYLHAKVSGFGLSSSISSLTPRTPTSQNGQLPFIWYAPEVLAEQEQFGGENSKYTEKSDVYSFGMICFELLTGKVPFEDTHLQGDKMSRNIRAGERPLFPFHSPKYITNLTKKCWHIDPAQRPSFSSICRILRYTKRFLVMNPEYSQPDAPMPPVDFNDLEAGMLRSIPSVVNSKLLSVSQIPFHMFVYRVMEMEKANSSQRENYESGSEGASTCGEEIIPADDPLASPTERRSLPSPEIMIRKLSLSKRSLEIKTSKQPGTPKGRSVRPPHTPRTMRMNSESQLMMMSPRTRRTSGHVSDSELP</sequence>
<dbReference type="PANTHER" id="PTHR23257">
    <property type="entry name" value="SERINE-THREONINE PROTEIN KINASE"/>
    <property type="match status" value="1"/>
</dbReference>
<proteinExistence type="predicted"/>
<dbReference type="AlphaFoldDB" id="A0AAW2YIX4"/>
<feature type="domain" description="Protein kinase" evidence="2">
    <location>
        <begin position="239"/>
        <end position="513"/>
    </location>
</feature>
<dbReference type="InterPro" id="IPR000719">
    <property type="entry name" value="Prot_kinase_dom"/>
</dbReference>
<dbReference type="InterPro" id="IPR010632">
    <property type="entry name" value="DUF1221"/>
</dbReference>
<dbReference type="InterPro" id="IPR001245">
    <property type="entry name" value="Ser-Thr/Tyr_kinase_cat_dom"/>
</dbReference>
<gene>
    <name evidence="3" type="ORF">Slati_0376300</name>
</gene>
<dbReference type="GO" id="GO:0005737">
    <property type="term" value="C:cytoplasm"/>
    <property type="evidence" value="ECO:0007669"/>
    <property type="project" value="TreeGrafter"/>
</dbReference>
<comment type="caution">
    <text evidence="3">The sequence shown here is derived from an EMBL/GenBank/DDBJ whole genome shotgun (WGS) entry which is preliminary data.</text>
</comment>
<reference evidence="3" key="2">
    <citation type="journal article" date="2024" name="Plant">
        <title>Genomic evolution and insights into agronomic trait innovations of Sesamum species.</title>
        <authorList>
            <person name="Miao H."/>
            <person name="Wang L."/>
            <person name="Qu L."/>
            <person name="Liu H."/>
            <person name="Sun Y."/>
            <person name="Le M."/>
            <person name="Wang Q."/>
            <person name="Wei S."/>
            <person name="Zheng Y."/>
            <person name="Lin W."/>
            <person name="Duan Y."/>
            <person name="Cao H."/>
            <person name="Xiong S."/>
            <person name="Wang X."/>
            <person name="Wei L."/>
            <person name="Li C."/>
            <person name="Ma Q."/>
            <person name="Ju M."/>
            <person name="Zhao R."/>
            <person name="Li G."/>
            <person name="Mu C."/>
            <person name="Tian Q."/>
            <person name="Mei H."/>
            <person name="Zhang T."/>
            <person name="Gao T."/>
            <person name="Zhang H."/>
        </authorList>
    </citation>
    <scope>NUCLEOTIDE SEQUENCE</scope>
    <source>
        <strain evidence="3">KEN1</strain>
    </source>
</reference>
<dbReference type="GO" id="GO:0004672">
    <property type="term" value="F:protein kinase activity"/>
    <property type="evidence" value="ECO:0007669"/>
    <property type="project" value="InterPro"/>
</dbReference>
<dbReference type="EMBL" id="JACGWN010000001">
    <property type="protein sequence ID" value="KAL0464887.1"/>
    <property type="molecule type" value="Genomic_DNA"/>
</dbReference>